<keyword evidence="4" id="KW-0678">Repressor</keyword>
<feature type="domain" description="Sm" evidence="13">
    <location>
        <begin position="1"/>
        <end position="81"/>
    </location>
</feature>
<evidence type="ECO:0000259" key="13">
    <source>
        <dbReference type="PROSITE" id="PS52002"/>
    </source>
</evidence>
<dbReference type="Pfam" id="PF09532">
    <property type="entry name" value="FDF"/>
    <property type="match status" value="1"/>
</dbReference>
<feature type="compositionally biased region" description="Polar residues" evidence="9">
    <location>
        <begin position="511"/>
        <end position="521"/>
    </location>
</feature>
<feature type="region of interest" description="Disordered" evidence="9">
    <location>
        <begin position="378"/>
        <end position="415"/>
    </location>
</feature>
<evidence type="ECO:0000256" key="9">
    <source>
        <dbReference type="SAM" id="MobiDB-lite"/>
    </source>
</evidence>
<comment type="function">
    <text evidence="6">As a component of the decapping complex, involved in the degradation of mRNAs. Promotes P-body formation. Translational repressor.</text>
</comment>
<name>A0A6B2EM38_9DIPT</name>
<evidence type="ECO:0000313" key="14">
    <source>
        <dbReference type="EMBL" id="NBJ63068.1"/>
    </source>
</evidence>
<evidence type="ECO:0000256" key="3">
    <source>
        <dbReference type="ARBA" id="ARBA00022490"/>
    </source>
</evidence>
<evidence type="ECO:0000256" key="5">
    <source>
        <dbReference type="ARBA" id="ARBA00022664"/>
    </source>
</evidence>
<sequence>MSGNMPELGSKISLISKADIRYEGRLFTVDPNECTIALANVRSFGTEDRETQFPIAAQNQVYDYILFRGSDIKDIRVCNSAPIPNDPAIMQMHLPQMGQQPFQPPHFPMALGHPMGAPPQMGQFGPYGMPMGAGVGASGGQNLAPGQSIPGVPVGSMQKQKASELNVAIPEPAEFNKGAASMLEFIGGGSRSATPQSLVSRKSPTIDMGVQVNPPIGRNDTNKRATERSGGNMGSGQNQGRNQQRERRDSGKNVAVNNQESQSQGDKPKQYQNKFFQQKQPHQGQASAGGQMHQGPNNQQQRGWVQRGGQMRGGRGRMNRGGPNQLIPWQNFRQQGGTGGAPNAKPRGGKSIKFDSDYDFEQANSKFEELRSQLAKLKVGEEAKPEQQVNGESEKKDDSGNETGAGEQEVEEDADICVGYDKTKSFFDNISCEAATDRSKGKNRTDWRQERKLNSETFGVSSTRRGGFRGRGGGFYNRGPNMGMGGYRGGNYRSNNYRGNRNNMRQGGANQSTGMPQKQGNTQQPSQAASSATTSAAQ</sequence>
<dbReference type="PROSITE" id="PS51536">
    <property type="entry name" value="TFG"/>
    <property type="match status" value="1"/>
</dbReference>
<dbReference type="GO" id="GO:0003729">
    <property type="term" value="F:mRNA binding"/>
    <property type="evidence" value="ECO:0007669"/>
    <property type="project" value="TreeGrafter"/>
</dbReference>
<dbReference type="PANTHER" id="PTHR13586:SF0">
    <property type="entry name" value="TRAILER HITCH, ISOFORM H"/>
    <property type="match status" value="1"/>
</dbReference>
<dbReference type="InterPro" id="IPR025768">
    <property type="entry name" value="TFG_box"/>
</dbReference>
<comment type="subcellular location">
    <subcellularLocation>
        <location evidence="1">Cytoplasm</location>
    </subcellularLocation>
</comment>
<dbReference type="FunFam" id="2.30.30.100:FF:000033">
    <property type="entry name" value="Trailer hitch, isoform C"/>
    <property type="match status" value="1"/>
</dbReference>
<dbReference type="PROSITE" id="PS52002">
    <property type="entry name" value="SM"/>
    <property type="match status" value="1"/>
</dbReference>
<accession>A0A6B2EM38</accession>
<dbReference type="CDD" id="cd01736">
    <property type="entry name" value="LSm14_N"/>
    <property type="match status" value="1"/>
</dbReference>
<feature type="domain" description="DFDF" evidence="10">
    <location>
        <begin position="346"/>
        <end position="382"/>
    </location>
</feature>
<dbReference type="PROSITE" id="PS51512">
    <property type="entry name" value="DFDF"/>
    <property type="match status" value="1"/>
</dbReference>
<dbReference type="Gene3D" id="2.30.30.100">
    <property type="match status" value="1"/>
</dbReference>
<dbReference type="AlphaFoldDB" id="A0A6B2EM38"/>
<feature type="compositionally biased region" description="Polar residues" evidence="9">
    <location>
        <begin position="255"/>
        <end position="265"/>
    </location>
</feature>
<dbReference type="Pfam" id="PF12701">
    <property type="entry name" value="LSM14"/>
    <property type="match status" value="1"/>
</dbReference>
<dbReference type="SMART" id="SM01271">
    <property type="entry name" value="LSM14"/>
    <property type="match status" value="1"/>
</dbReference>
<evidence type="ECO:0000256" key="2">
    <source>
        <dbReference type="ARBA" id="ARBA00010415"/>
    </source>
</evidence>
<protein>
    <submittedName>
        <fullName evidence="14">Uncharacterized protein</fullName>
    </submittedName>
</protein>
<feature type="compositionally biased region" description="Basic and acidic residues" evidence="9">
    <location>
        <begin position="435"/>
        <end position="454"/>
    </location>
</feature>
<evidence type="ECO:0000259" key="12">
    <source>
        <dbReference type="PROSITE" id="PS51536"/>
    </source>
</evidence>
<evidence type="ECO:0000259" key="10">
    <source>
        <dbReference type="PROSITE" id="PS51512"/>
    </source>
</evidence>
<dbReference type="SMART" id="SM01199">
    <property type="entry name" value="FDF"/>
    <property type="match status" value="1"/>
</dbReference>
<feature type="compositionally biased region" description="Low complexity" evidence="9">
    <location>
        <begin position="270"/>
        <end position="281"/>
    </location>
</feature>
<dbReference type="InterPro" id="IPR025761">
    <property type="entry name" value="FFD_box"/>
</dbReference>
<keyword evidence="5" id="KW-0507">mRNA processing</keyword>
<feature type="short sequence motif" description="TFG box" evidence="8">
    <location>
        <begin position="442"/>
        <end position="462"/>
    </location>
</feature>
<dbReference type="GO" id="GO:0000932">
    <property type="term" value="C:P-body"/>
    <property type="evidence" value="ECO:0007669"/>
    <property type="project" value="TreeGrafter"/>
</dbReference>
<feature type="compositionally biased region" description="Polar residues" evidence="9">
    <location>
        <begin position="191"/>
        <end position="203"/>
    </location>
</feature>
<feature type="compositionally biased region" description="Low complexity" evidence="9">
    <location>
        <begin position="522"/>
        <end position="538"/>
    </location>
</feature>
<feature type="domain" description="FFD box profile" evidence="11">
    <location>
        <begin position="418"/>
        <end position="434"/>
    </location>
</feature>
<feature type="compositionally biased region" description="Low complexity" evidence="9">
    <location>
        <begin position="490"/>
        <end position="510"/>
    </location>
</feature>
<feature type="compositionally biased region" description="Low complexity" evidence="9">
    <location>
        <begin position="297"/>
        <end position="309"/>
    </location>
</feature>
<keyword evidence="3" id="KW-0963">Cytoplasm</keyword>
<feature type="domain" description="TFG box profile" evidence="12">
    <location>
        <begin position="442"/>
        <end position="462"/>
    </location>
</feature>
<feature type="short sequence motif" description="FFD box" evidence="7">
    <location>
        <begin position="418"/>
        <end position="434"/>
    </location>
</feature>
<proteinExistence type="inferred from homology"/>
<evidence type="ECO:0000256" key="4">
    <source>
        <dbReference type="ARBA" id="ARBA00022491"/>
    </source>
</evidence>
<evidence type="ECO:0000259" key="11">
    <source>
        <dbReference type="PROSITE" id="PS51513"/>
    </source>
</evidence>
<dbReference type="PROSITE" id="PS51513">
    <property type="entry name" value="FFD"/>
    <property type="match status" value="1"/>
</dbReference>
<dbReference type="InterPro" id="IPR025762">
    <property type="entry name" value="DFDF"/>
</dbReference>
<organism evidence="14">
    <name type="scientific">Phlebotomus kandelakii</name>
    <dbReference type="NCBI Taxonomy" id="1109342"/>
    <lineage>
        <taxon>Eukaryota</taxon>
        <taxon>Metazoa</taxon>
        <taxon>Ecdysozoa</taxon>
        <taxon>Arthropoda</taxon>
        <taxon>Hexapoda</taxon>
        <taxon>Insecta</taxon>
        <taxon>Pterygota</taxon>
        <taxon>Neoptera</taxon>
        <taxon>Endopterygota</taxon>
        <taxon>Diptera</taxon>
        <taxon>Nematocera</taxon>
        <taxon>Psychodoidea</taxon>
        <taxon>Psychodidae</taxon>
        <taxon>Phlebotomus</taxon>
        <taxon>Larroussius</taxon>
    </lineage>
</organism>
<dbReference type="InterPro" id="IPR047575">
    <property type="entry name" value="Sm"/>
</dbReference>
<reference evidence="14" key="1">
    <citation type="submission" date="2019-10" db="EMBL/GenBank/DDBJ databases">
        <title>Short sand fly seasons in Tbilisi, Georgia, hinder development of host immunity to saliva of the visceral leishmaniasis vector Phlebotomus kandelakii.</title>
        <authorList>
            <person name="Oliveira F."/>
            <person name="Giorgobiani E."/>
            <person name="Guimaraes-Costa A.B."/>
            <person name="Abdeladhim M."/>
            <person name="Oristian J."/>
            <person name="Tskhvaradze L."/>
            <person name="Tsertsvadze N."/>
            <person name="Zakalashvili M."/>
            <person name="Valenzuela J.G."/>
            <person name="Kamhawi S."/>
        </authorList>
    </citation>
    <scope>NUCLEOTIDE SEQUENCE</scope>
    <source>
        <strain evidence="14">Wild-capture in Tbilisi</strain>
        <tissue evidence="14">Salivary glands</tissue>
    </source>
</reference>
<evidence type="ECO:0000256" key="8">
    <source>
        <dbReference type="PROSITE-ProRule" id="PRU00869"/>
    </source>
</evidence>
<dbReference type="GO" id="GO:0006397">
    <property type="term" value="P:mRNA processing"/>
    <property type="evidence" value="ECO:0007669"/>
    <property type="project" value="UniProtKB-KW"/>
</dbReference>
<dbReference type="PANTHER" id="PTHR13586">
    <property type="entry name" value="SCD6 PROTEIN-RELATED"/>
    <property type="match status" value="1"/>
</dbReference>
<feature type="region of interest" description="Disordered" evidence="9">
    <location>
        <begin position="187"/>
        <end position="357"/>
    </location>
</feature>
<dbReference type="SUPFAM" id="SSF50182">
    <property type="entry name" value="Sm-like ribonucleoproteins"/>
    <property type="match status" value="1"/>
</dbReference>
<dbReference type="EMBL" id="GIFK01005365">
    <property type="protein sequence ID" value="NBJ63068.1"/>
    <property type="molecule type" value="Transcribed_RNA"/>
</dbReference>
<evidence type="ECO:0000256" key="7">
    <source>
        <dbReference type="PROSITE-ProRule" id="PRU00846"/>
    </source>
</evidence>
<dbReference type="InterPro" id="IPR019050">
    <property type="entry name" value="FDF_dom"/>
</dbReference>
<dbReference type="InterPro" id="IPR025609">
    <property type="entry name" value="Lsm14-like_N"/>
</dbReference>
<evidence type="ECO:0000256" key="6">
    <source>
        <dbReference type="ARBA" id="ARBA00059323"/>
    </source>
</evidence>
<comment type="similarity">
    <text evidence="2">Belongs to the LSM14 family.</text>
</comment>
<dbReference type="InterPro" id="IPR010920">
    <property type="entry name" value="LSM_dom_sf"/>
</dbReference>
<feature type="region of interest" description="Disordered" evidence="9">
    <location>
        <begin position="433"/>
        <end position="538"/>
    </location>
</feature>
<evidence type="ECO:0000256" key="1">
    <source>
        <dbReference type="ARBA" id="ARBA00004496"/>
    </source>
</evidence>
<feature type="compositionally biased region" description="Gly residues" evidence="9">
    <location>
        <begin position="469"/>
        <end position="489"/>
    </location>
</feature>
<dbReference type="GO" id="GO:0033962">
    <property type="term" value="P:P-body assembly"/>
    <property type="evidence" value="ECO:0007669"/>
    <property type="project" value="TreeGrafter"/>
</dbReference>
<dbReference type="GO" id="GO:0034063">
    <property type="term" value="P:stress granule assembly"/>
    <property type="evidence" value="ECO:0007669"/>
    <property type="project" value="TreeGrafter"/>
</dbReference>